<name>A0A964XNZ3_9ACTN</name>
<dbReference type="Proteomes" id="UP000598297">
    <property type="component" value="Unassembled WGS sequence"/>
</dbReference>
<dbReference type="EMBL" id="JAAAHS010000206">
    <property type="protein sequence ID" value="NBE54292.1"/>
    <property type="molecule type" value="Genomic_DNA"/>
</dbReference>
<gene>
    <name evidence="2" type="ORF">GUY60_23305</name>
</gene>
<feature type="transmembrane region" description="Helical" evidence="1">
    <location>
        <begin position="140"/>
        <end position="159"/>
    </location>
</feature>
<dbReference type="OrthoDB" id="5118673at2"/>
<accession>A0A964XNZ3</accession>
<dbReference type="RefSeq" id="WP_161700951.1">
    <property type="nucleotide sequence ID" value="NZ_JAAAHS010000206.1"/>
</dbReference>
<reference evidence="2" key="1">
    <citation type="submission" date="2020-01" db="EMBL/GenBank/DDBJ databases">
        <title>Whole-genome analyses of novel actinobacteria.</title>
        <authorList>
            <person name="Sahin N."/>
        </authorList>
    </citation>
    <scope>NUCLEOTIDE SEQUENCE</scope>
    <source>
        <strain evidence="2">YC537</strain>
    </source>
</reference>
<dbReference type="AlphaFoldDB" id="A0A964XNZ3"/>
<dbReference type="InterPro" id="IPR009339">
    <property type="entry name" value="DUF998"/>
</dbReference>
<keyword evidence="1" id="KW-1133">Transmembrane helix</keyword>
<comment type="caution">
    <text evidence="2">The sequence shown here is derived from an EMBL/GenBank/DDBJ whole genome shotgun (WGS) entry which is preliminary data.</text>
</comment>
<evidence type="ECO:0000256" key="1">
    <source>
        <dbReference type="SAM" id="Phobius"/>
    </source>
</evidence>
<protein>
    <submittedName>
        <fullName evidence="2">DUF998 domain-containing protein</fullName>
    </submittedName>
</protein>
<evidence type="ECO:0000313" key="3">
    <source>
        <dbReference type="Proteomes" id="UP000598297"/>
    </source>
</evidence>
<organism evidence="2 3">
    <name type="scientific">Streptomyces boluensis</name>
    <dbReference type="NCBI Taxonomy" id="1775135"/>
    <lineage>
        <taxon>Bacteria</taxon>
        <taxon>Bacillati</taxon>
        <taxon>Actinomycetota</taxon>
        <taxon>Actinomycetes</taxon>
        <taxon>Kitasatosporales</taxon>
        <taxon>Streptomycetaceae</taxon>
        <taxon>Streptomyces</taxon>
    </lineage>
</organism>
<feature type="transmembrane region" description="Helical" evidence="1">
    <location>
        <begin position="51"/>
        <end position="70"/>
    </location>
</feature>
<keyword evidence="1" id="KW-0812">Transmembrane</keyword>
<proteinExistence type="predicted"/>
<sequence>MRLVPWWAVLSSACAPLLLVGGWSVAAVFQGPGYDPAAETISVMAAAGASGRWVLTAALVVLGLCHVVTASGLRAAARAGRLALGCGGLAVIGMALSPVPEGSGGSLLHGWVVGVGFALMALWPVLAADGDGSAPWGLRPTLSLAACTLMGVGALWFLIELQRQGAAGVAERVLTTVQTVWPFVVVTSCLRERPRAGVQD</sequence>
<evidence type="ECO:0000313" key="2">
    <source>
        <dbReference type="EMBL" id="NBE54292.1"/>
    </source>
</evidence>
<feature type="transmembrane region" description="Helical" evidence="1">
    <location>
        <begin position="106"/>
        <end position="128"/>
    </location>
</feature>
<keyword evidence="1" id="KW-0472">Membrane</keyword>
<keyword evidence="3" id="KW-1185">Reference proteome</keyword>
<dbReference type="Pfam" id="PF06197">
    <property type="entry name" value="DUF998"/>
    <property type="match status" value="1"/>
</dbReference>